<comment type="caution">
    <text evidence="7">The sequence shown here is derived from an EMBL/GenBank/DDBJ whole genome shotgun (WGS) entry which is preliminary data.</text>
</comment>
<proteinExistence type="inferred from homology"/>
<organism evidence="7 8">
    <name type="scientific">Sphingobium lignivorans</name>
    <dbReference type="NCBI Taxonomy" id="2735886"/>
    <lineage>
        <taxon>Bacteria</taxon>
        <taxon>Pseudomonadati</taxon>
        <taxon>Pseudomonadota</taxon>
        <taxon>Alphaproteobacteria</taxon>
        <taxon>Sphingomonadales</taxon>
        <taxon>Sphingomonadaceae</taxon>
        <taxon>Sphingobium</taxon>
    </lineage>
</organism>
<dbReference type="GO" id="GO:0008168">
    <property type="term" value="F:methyltransferase activity"/>
    <property type="evidence" value="ECO:0007669"/>
    <property type="project" value="UniProtKB-KW"/>
</dbReference>
<dbReference type="GO" id="GO:0032259">
    <property type="term" value="P:methylation"/>
    <property type="evidence" value="ECO:0007669"/>
    <property type="project" value="UniProtKB-KW"/>
</dbReference>
<dbReference type="InterPro" id="IPR029063">
    <property type="entry name" value="SAM-dependent_MTases_sf"/>
</dbReference>
<evidence type="ECO:0000256" key="2">
    <source>
        <dbReference type="ARBA" id="ARBA00022490"/>
    </source>
</evidence>
<dbReference type="Pfam" id="PF06325">
    <property type="entry name" value="PrmA"/>
    <property type="match status" value="1"/>
</dbReference>
<feature type="binding site" evidence="6">
    <location>
        <position position="150"/>
    </location>
    <ligand>
        <name>S-adenosyl-L-methionine</name>
        <dbReference type="ChEBI" id="CHEBI:59789"/>
    </ligand>
</feature>
<comment type="catalytic activity">
    <reaction evidence="6">
        <text>L-lysyl-[protein] + 3 S-adenosyl-L-methionine = N(6),N(6),N(6)-trimethyl-L-lysyl-[protein] + 3 S-adenosyl-L-homocysteine + 3 H(+)</text>
        <dbReference type="Rhea" id="RHEA:54192"/>
        <dbReference type="Rhea" id="RHEA-COMP:9752"/>
        <dbReference type="Rhea" id="RHEA-COMP:13826"/>
        <dbReference type="ChEBI" id="CHEBI:15378"/>
        <dbReference type="ChEBI" id="CHEBI:29969"/>
        <dbReference type="ChEBI" id="CHEBI:57856"/>
        <dbReference type="ChEBI" id="CHEBI:59789"/>
        <dbReference type="ChEBI" id="CHEBI:61961"/>
    </reaction>
</comment>
<evidence type="ECO:0000256" key="6">
    <source>
        <dbReference type="HAMAP-Rule" id="MF_00735"/>
    </source>
</evidence>
<sequence length="338" mass="36026">MKKPASTGTTDPASPAWQMSFPCTRALCEQLQDEADMLFAGWPSPPALVASEPDETRPDDWLLDIIFPHKPDDATIAAVLARLPDGTATPYKLEPVPDADWLTQSQAGLEPITAGRFHVRNDGEDAAPPGFTDFLIPASRAFGTGQHETTRGCLDVLSRLGETGHRFGNIADIGTGTGLLAFAALSLWPRAHVLASDIDPVAVAVSAENAALNGVPLGGGAGEVQLVAAPGVDHDLIVGLAPYDLIVANILAGPLIELAPSLVAQLAGGGTLVIAGLLKTQADRVTAAYRAQGMLLMERADHGDWPTLRLRKRHRFGWRRPHHWRREDFGDAPGYGSW</sequence>
<name>A0ABR6ND07_9SPHN</name>
<evidence type="ECO:0000313" key="8">
    <source>
        <dbReference type="Proteomes" id="UP001138540"/>
    </source>
</evidence>
<reference evidence="7 8" key="1">
    <citation type="submission" date="2020-08" db="EMBL/GenBank/DDBJ databases">
        <title>Exploring microbial biodiversity for novel pathways involved in the catabolism of aromatic compounds derived from lignin.</title>
        <authorList>
            <person name="Elkins J."/>
        </authorList>
    </citation>
    <scope>NUCLEOTIDE SEQUENCE [LARGE SCALE GENOMIC DNA]</scope>
    <source>
        <strain evidence="7 8">B1D3A</strain>
    </source>
</reference>
<evidence type="ECO:0000256" key="5">
    <source>
        <dbReference type="ARBA" id="ARBA00022691"/>
    </source>
</evidence>
<dbReference type="Proteomes" id="UP001138540">
    <property type="component" value="Unassembled WGS sequence"/>
</dbReference>
<keyword evidence="5 6" id="KW-0949">S-adenosyl-L-methionine</keyword>
<keyword evidence="3 6" id="KW-0489">Methyltransferase</keyword>
<dbReference type="HAMAP" id="MF_00735">
    <property type="entry name" value="Methyltr_PrmA"/>
    <property type="match status" value="1"/>
</dbReference>
<evidence type="ECO:0000256" key="4">
    <source>
        <dbReference type="ARBA" id="ARBA00022679"/>
    </source>
</evidence>
<accession>A0ABR6ND07</accession>
<evidence type="ECO:0000256" key="1">
    <source>
        <dbReference type="ARBA" id="ARBA00009741"/>
    </source>
</evidence>
<dbReference type="EMBL" id="JACHKA010000001">
    <property type="protein sequence ID" value="MBB5985153.1"/>
    <property type="molecule type" value="Genomic_DNA"/>
</dbReference>
<comment type="similarity">
    <text evidence="1 6">Belongs to the methyltransferase superfamily. PrmA family.</text>
</comment>
<evidence type="ECO:0000313" key="7">
    <source>
        <dbReference type="EMBL" id="MBB5985153.1"/>
    </source>
</evidence>
<dbReference type="Gene3D" id="3.40.50.150">
    <property type="entry name" value="Vaccinia Virus protein VP39"/>
    <property type="match status" value="1"/>
</dbReference>
<dbReference type="InterPro" id="IPR004498">
    <property type="entry name" value="Ribosomal_PrmA_MeTrfase"/>
</dbReference>
<keyword evidence="8" id="KW-1185">Reference proteome</keyword>
<gene>
    <name evidence="6" type="primary">prmA</name>
    <name evidence="7" type="ORF">HNP60_001127</name>
</gene>
<dbReference type="PANTHER" id="PTHR43648:SF1">
    <property type="entry name" value="ELECTRON TRANSFER FLAVOPROTEIN BETA SUBUNIT LYSINE METHYLTRANSFERASE"/>
    <property type="match status" value="1"/>
</dbReference>
<comment type="function">
    <text evidence="6">Methylates ribosomal protein L11.</text>
</comment>
<feature type="binding site" evidence="6">
    <location>
        <position position="249"/>
    </location>
    <ligand>
        <name>S-adenosyl-L-methionine</name>
        <dbReference type="ChEBI" id="CHEBI:59789"/>
    </ligand>
</feature>
<feature type="binding site" evidence="6">
    <location>
        <position position="197"/>
    </location>
    <ligand>
        <name>S-adenosyl-L-methionine</name>
        <dbReference type="ChEBI" id="CHEBI:59789"/>
    </ligand>
</feature>
<dbReference type="CDD" id="cd02440">
    <property type="entry name" value="AdoMet_MTases"/>
    <property type="match status" value="1"/>
</dbReference>
<dbReference type="GO" id="GO:0005840">
    <property type="term" value="C:ribosome"/>
    <property type="evidence" value="ECO:0007669"/>
    <property type="project" value="UniProtKB-KW"/>
</dbReference>
<dbReference type="SUPFAM" id="SSF53335">
    <property type="entry name" value="S-adenosyl-L-methionine-dependent methyltransferases"/>
    <property type="match status" value="1"/>
</dbReference>
<dbReference type="RefSeq" id="WP_184151164.1">
    <property type="nucleotide sequence ID" value="NZ_JACHKA010000001.1"/>
</dbReference>
<dbReference type="EC" id="2.1.1.-" evidence="6"/>
<comment type="subcellular location">
    <subcellularLocation>
        <location evidence="6">Cytoplasm</location>
    </subcellularLocation>
</comment>
<keyword evidence="4 6" id="KW-0808">Transferase</keyword>
<keyword evidence="2 6" id="KW-0963">Cytoplasm</keyword>
<dbReference type="PANTHER" id="PTHR43648">
    <property type="entry name" value="ELECTRON TRANSFER FLAVOPROTEIN BETA SUBUNIT LYSINE METHYLTRANSFERASE"/>
    <property type="match status" value="1"/>
</dbReference>
<evidence type="ECO:0000256" key="3">
    <source>
        <dbReference type="ARBA" id="ARBA00022603"/>
    </source>
</evidence>
<keyword evidence="7" id="KW-0687">Ribonucleoprotein</keyword>
<protein>
    <recommendedName>
        <fullName evidence="6">Ribosomal protein L11 methyltransferase</fullName>
        <shortName evidence="6">L11 Mtase</shortName>
        <ecNumber evidence="6">2.1.1.-</ecNumber>
    </recommendedName>
</protein>
<dbReference type="InterPro" id="IPR050078">
    <property type="entry name" value="Ribosomal_L11_MeTrfase_PrmA"/>
</dbReference>
<keyword evidence="7" id="KW-0689">Ribosomal protein</keyword>
<feature type="binding site" evidence="6">
    <location>
        <position position="174"/>
    </location>
    <ligand>
        <name>S-adenosyl-L-methionine</name>
        <dbReference type="ChEBI" id="CHEBI:59789"/>
    </ligand>
</feature>